<dbReference type="AlphaFoldDB" id="A0A9P1BE77"/>
<reference evidence="7" key="1">
    <citation type="submission" date="2022-10" db="EMBL/GenBank/DDBJ databases">
        <authorList>
            <person name="Chen Y."/>
            <person name="Dougan E. K."/>
            <person name="Chan C."/>
            <person name="Rhodes N."/>
            <person name="Thang M."/>
        </authorList>
    </citation>
    <scope>NUCLEOTIDE SEQUENCE</scope>
</reference>
<evidence type="ECO:0000256" key="4">
    <source>
        <dbReference type="ARBA" id="ARBA00022840"/>
    </source>
</evidence>
<dbReference type="GO" id="GO:0006231">
    <property type="term" value="P:dTMP biosynthetic process"/>
    <property type="evidence" value="ECO:0007669"/>
    <property type="project" value="InterPro"/>
</dbReference>
<dbReference type="Pfam" id="PF12679">
    <property type="entry name" value="ABC2_membrane_2"/>
    <property type="match status" value="1"/>
</dbReference>
<dbReference type="CDD" id="cd03230">
    <property type="entry name" value="ABC_DR_subfamily_A"/>
    <property type="match status" value="1"/>
</dbReference>
<evidence type="ECO:0000313" key="9">
    <source>
        <dbReference type="Proteomes" id="UP001152797"/>
    </source>
</evidence>
<dbReference type="Gene3D" id="3.40.50.300">
    <property type="entry name" value="P-loop containing nucleotide triphosphate hydrolases"/>
    <property type="match status" value="1"/>
</dbReference>
<feature type="transmembrane region" description="Helical" evidence="5">
    <location>
        <begin position="151"/>
        <end position="171"/>
    </location>
</feature>
<feature type="transmembrane region" description="Helical" evidence="5">
    <location>
        <begin position="692"/>
        <end position="713"/>
    </location>
</feature>
<feature type="transmembrane region" description="Helical" evidence="5">
    <location>
        <begin position="236"/>
        <end position="256"/>
    </location>
</feature>
<dbReference type="Gene3D" id="3.30.1360.170">
    <property type="match status" value="1"/>
</dbReference>
<name>A0A9P1BE77_9DINO</name>
<dbReference type="InterPro" id="IPR017871">
    <property type="entry name" value="ABC_transporter-like_CS"/>
</dbReference>
<accession>A0A9P1BE77</accession>
<dbReference type="PROSITE" id="PS51331">
    <property type="entry name" value="THYX"/>
    <property type="match status" value="1"/>
</dbReference>
<proteinExistence type="inferred from homology"/>
<dbReference type="Pfam" id="PF00005">
    <property type="entry name" value="ABC_tran"/>
    <property type="match status" value="1"/>
</dbReference>
<dbReference type="InterPro" id="IPR027417">
    <property type="entry name" value="P-loop_NTPase"/>
</dbReference>
<feature type="transmembrane region" description="Helical" evidence="5">
    <location>
        <begin position="178"/>
        <end position="199"/>
    </location>
</feature>
<gene>
    <name evidence="7" type="ORF">C1SCF055_LOCUS197</name>
</gene>
<keyword evidence="5" id="KW-0812">Transmembrane</keyword>
<evidence type="ECO:0000313" key="7">
    <source>
        <dbReference type="EMBL" id="CAI3971607.1"/>
    </source>
</evidence>
<dbReference type="HAMAP" id="MF_01408">
    <property type="entry name" value="ThyX"/>
    <property type="match status" value="1"/>
</dbReference>
<dbReference type="EMBL" id="CAMXCT030000001">
    <property type="protein sequence ID" value="CAL4758919.1"/>
    <property type="molecule type" value="Genomic_DNA"/>
</dbReference>
<feature type="transmembrane region" description="Helical" evidence="5">
    <location>
        <begin position="563"/>
        <end position="584"/>
    </location>
</feature>
<feature type="transmembrane region" description="Helical" evidence="5">
    <location>
        <begin position="111"/>
        <end position="131"/>
    </location>
</feature>
<feature type="transmembrane region" description="Helical" evidence="5">
    <location>
        <begin position="12"/>
        <end position="31"/>
    </location>
</feature>
<keyword evidence="5" id="KW-1133">Transmembrane helix</keyword>
<feature type="transmembrane region" description="Helical" evidence="5">
    <location>
        <begin position="777"/>
        <end position="797"/>
    </location>
</feature>
<dbReference type="PANTHER" id="PTHR43335:SF11">
    <property type="entry name" value="ABC TRANSPORTER RELATED"/>
    <property type="match status" value="1"/>
</dbReference>
<dbReference type="InterPro" id="IPR003439">
    <property type="entry name" value="ABC_transporter-like_ATP-bd"/>
</dbReference>
<feature type="transmembrane region" description="Helical" evidence="5">
    <location>
        <begin position="70"/>
        <end position="90"/>
    </location>
</feature>
<dbReference type="GO" id="GO:0016887">
    <property type="term" value="F:ATP hydrolysis activity"/>
    <property type="evidence" value="ECO:0007669"/>
    <property type="project" value="InterPro"/>
</dbReference>
<dbReference type="Pfam" id="PF02511">
    <property type="entry name" value="Thy1"/>
    <property type="match status" value="1"/>
</dbReference>
<evidence type="ECO:0000256" key="1">
    <source>
        <dbReference type="ARBA" id="ARBA00005417"/>
    </source>
</evidence>
<evidence type="ECO:0000313" key="8">
    <source>
        <dbReference type="EMBL" id="CAL4758919.1"/>
    </source>
</evidence>
<dbReference type="InterPro" id="IPR036098">
    <property type="entry name" value="Thymidylate_synthase_ThyX_sf"/>
</dbReference>
<dbReference type="GO" id="GO:0005524">
    <property type="term" value="F:ATP binding"/>
    <property type="evidence" value="ECO:0007669"/>
    <property type="project" value="UniProtKB-KW"/>
</dbReference>
<dbReference type="SUPFAM" id="SSF69796">
    <property type="entry name" value="Thymidylate synthase-complementing protein Thy1"/>
    <property type="match status" value="1"/>
</dbReference>
<dbReference type="PROSITE" id="PS00211">
    <property type="entry name" value="ABC_TRANSPORTER_1"/>
    <property type="match status" value="1"/>
</dbReference>
<dbReference type="EMBL" id="CAMXCT010000001">
    <property type="protein sequence ID" value="CAI3971607.1"/>
    <property type="molecule type" value="Genomic_DNA"/>
</dbReference>
<feature type="transmembrane region" description="Helical" evidence="5">
    <location>
        <begin position="720"/>
        <end position="740"/>
    </location>
</feature>
<feature type="transmembrane region" description="Helical" evidence="5">
    <location>
        <begin position="650"/>
        <end position="672"/>
    </location>
</feature>
<dbReference type="PROSITE" id="PS50893">
    <property type="entry name" value="ABC_TRANSPORTER_2"/>
    <property type="match status" value="1"/>
</dbReference>
<evidence type="ECO:0000256" key="3">
    <source>
        <dbReference type="ARBA" id="ARBA00022741"/>
    </source>
</evidence>
<dbReference type="OrthoDB" id="10258298at2759"/>
<dbReference type="GO" id="GO:0050797">
    <property type="term" value="F:thymidylate synthase (FAD) activity"/>
    <property type="evidence" value="ECO:0007669"/>
    <property type="project" value="InterPro"/>
</dbReference>
<keyword evidence="5" id="KW-0472">Membrane</keyword>
<dbReference type="EMBL" id="CAMXCT020000001">
    <property type="protein sequence ID" value="CAL1124982.1"/>
    <property type="molecule type" value="Genomic_DNA"/>
</dbReference>
<protein>
    <submittedName>
        <fullName evidence="8">Flavin-dependent thymidylate synthase (FDTS) (FAD-dependent thymidylate synthase) (Thymidylate synthase ThyX) (TS) (TSase)</fullName>
    </submittedName>
</protein>
<dbReference type="SUPFAM" id="SSF52540">
    <property type="entry name" value="P-loop containing nucleoside triphosphate hydrolases"/>
    <property type="match status" value="1"/>
</dbReference>
<dbReference type="InterPro" id="IPR003593">
    <property type="entry name" value="AAA+_ATPase"/>
</dbReference>
<keyword evidence="9" id="KW-1185">Reference proteome</keyword>
<evidence type="ECO:0000259" key="6">
    <source>
        <dbReference type="PROSITE" id="PS50893"/>
    </source>
</evidence>
<dbReference type="GO" id="GO:0050660">
    <property type="term" value="F:flavin adenine dinucleotide binding"/>
    <property type="evidence" value="ECO:0007669"/>
    <property type="project" value="InterPro"/>
</dbReference>
<dbReference type="Proteomes" id="UP001152797">
    <property type="component" value="Unassembled WGS sequence"/>
</dbReference>
<organism evidence="7">
    <name type="scientific">Cladocopium goreaui</name>
    <dbReference type="NCBI Taxonomy" id="2562237"/>
    <lineage>
        <taxon>Eukaryota</taxon>
        <taxon>Sar</taxon>
        <taxon>Alveolata</taxon>
        <taxon>Dinophyceae</taxon>
        <taxon>Suessiales</taxon>
        <taxon>Symbiodiniaceae</taxon>
        <taxon>Cladocopium</taxon>
    </lineage>
</organism>
<keyword evidence="2" id="KW-0813">Transport</keyword>
<comment type="caution">
    <text evidence="7">The sequence shown here is derived from an EMBL/GenBank/DDBJ whole genome shotgun (WGS) entry which is preliminary data.</text>
</comment>
<sequence length="1138" mass="128073">MLQVFRRKSYWIVIALGLLQFLIYWALIYAVNQVNFPKRIQGDILDFMGFGSTTSGDGNGYIRFMRQQSVIVMILLAFAGSLLVGTDFRMNSLPFYLSRRIDRRHYIVGKLLAVSAIVTLMTTVPALLLFFEYGFLTASVDYWVDNWEIPVSVIVYGLVICAVLSTLIVTLSAYLQRVAPIAITWSSVFVLLGSMSQFLRSGDGSHYWGLIDPWRDMRYVGRLCFGDFDNAQQEDFAWWALLVLVAVCTLAMAALVHRVRQTFMFLSFDHVTKLYGPVVGVNDISCRVGPGITGLLGANGAGKSTMMKLASGQLRPTSGTVTLDSHNAWSGAAKRCFGFSPDINSFYEEMTGREFVYAMTRLYGFSARESRERTERALEEVGMSDRADRHIAGCSHGMRQRIKLAQALVNNPPILLLDEPMTGIDPGGRREIGELLIQQAEQGKTILVSSHILVEVESLADSILMIARGRIVASGTLSDVRNLIDDQPFTVQIVVEPPRRMAALLLEFEEVHSVEVRGDTLTVRTQQPAQFFARVGELVMQEGDVMNLWRAFSTLVMLSFRRLLWSASTLMVSFPLLGCALFLVRRRYTFGYEGAEFRNEQIAFGHFSEELVLLIFVSFIMPICALAYATTSVGGDREDRTLLFLLVRPIPRWLVVLAKLIATLPLVLGLIVGSFWVYCRLAGPVGATAFELYLPAVFYMTVAYVSLFHLFAVSFRHSTIIALVYSLFMEILIGSMPGIVKRVTVSFFGKSMIFEMGADHGLNPPNPQWFVPMTTQGAGIMLAVISLAGLLLTLLIFSRREYRDLTCTRSGSTFIEWICNVMATNESVVNELRWKKFPLLDEGFVCLVDVMGDDQSVVQAARVSYGEGTKKVSDDRGLIRYLLRHRHTTPFEMAEVKLLVRVPMDTWRQWIRHRTANVNEYSTRYSLAIDAAQTTPADAWRTQAASNRQGSEGQLDVEQGRDLSAAEAELQAHTRRVYEQRIEMGVAREQARKDLPLSTYTEAYWKVDLHNLLHFLALRMDSHAQWEIRQYAAAIGEEIVKPLFPLVWEAFVDYRMEGMFLTRLDREVLVRLMARVQEAGRAVATDEDFMAVQDPTWESLTRCRERDECRAKLARLGIFGPVASPESAEQPDASSAKG</sequence>
<dbReference type="PANTHER" id="PTHR43335">
    <property type="entry name" value="ABC TRANSPORTER, ATP-BINDING PROTEIN"/>
    <property type="match status" value="1"/>
</dbReference>
<keyword evidence="3" id="KW-0547">Nucleotide-binding</keyword>
<comment type="similarity">
    <text evidence="1">Belongs to the ABC transporter superfamily.</text>
</comment>
<dbReference type="CDD" id="cd20175">
    <property type="entry name" value="ThyX"/>
    <property type="match status" value="1"/>
</dbReference>
<evidence type="ECO:0000256" key="2">
    <source>
        <dbReference type="ARBA" id="ARBA00022448"/>
    </source>
</evidence>
<evidence type="ECO:0000256" key="5">
    <source>
        <dbReference type="SAM" id="Phobius"/>
    </source>
</evidence>
<dbReference type="SMART" id="SM00382">
    <property type="entry name" value="AAA"/>
    <property type="match status" value="1"/>
</dbReference>
<dbReference type="InterPro" id="IPR003669">
    <property type="entry name" value="Thymidylate_synthase_ThyX"/>
</dbReference>
<dbReference type="NCBIfam" id="TIGR02170">
    <property type="entry name" value="thyX"/>
    <property type="match status" value="1"/>
</dbReference>
<feature type="domain" description="ABC transporter" evidence="6">
    <location>
        <begin position="266"/>
        <end position="493"/>
    </location>
</feature>
<dbReference type="GO" id="GO:0005886">
    <property type="term" value="C:plasma membrane"/>
    <property type="evidence" value="ECO:0007669"/>
    <property type="project" value="UniProtKB-SubCell"/>
</dbReference>
<dbReference type="GO" id="GO:0140359">
    <property type="term" value="F:ABC-type transporter activity"/>
    <property type="evidence" value="ECO:0007669"/>
    <property type="project" value="InterPro"/>
</dbReference>
<keyword evidence="4" id="KW-0067">ATP-binding</keyword>
<feature type="transmembrane region" description="Helical" evidence="5">
    <location>
        <begin position="611"/>
        <end position="629"/>
    </location>
</feature>
<reference evidence="8 9" key="2">
    <citation type="submission" date="2024-05" db="EMBL/GenBank/DDBJ databases">
        <authorList>
            <person name="Chen Y."/>
            <person name="Shah S."/>
            <person name="Dougan E. K."/>
            <person name="Thang M."/>
            <person name="Chan C."/>
        </authorList>
    </citation>
    <scope>NUCLEOTIDE SEQUENCE [LARGE SCALE GENOMIC DNA]</scope>
</reference>